<proteinExistence type="predicted"/>
<dbReference type="EMBL" id="CAUJNA010003248">
    <property type="protein sequence ID" value="CAJ1396922.1"/>
    <property type="molecule type" value="Genomic_DNA"/>
</dbReference>
<feature type="transmembrane region" description="Helical" evidence="5">
    <location>
        <begin position="20"/>
        <end position="43"/>
    </location>
</feature>
<dbReference type="Pfam" id="PF04547">
    <property type="entry name" value="Anoctamin"/>
    <property type="match status" value="1"/>
</dbReference>
<keyword evidence="8" id="KW-1185">Reference proteome</keyword>
<evidence type="ECO:0000313" key="7">
    <source>
        <dbReference type="EMBL" id="CAJ1396922.1"/>
    </source>
</evidence>
<dbReference type="AlphaFoldDB" id="A0AA36N7C5"/>
<evidence type="ECO:0000256" key="5">
    <source>
        <dbReference type="SAM" id="Phobius"/>
    </source>
</evidence>
<gene>
    <name evidence="7" type="ORF">EVOR1521_LOCUS21047</name>
</gene>
<evidence type="ECO:0000313" key="8">
    <source>
        <dbReference type="Proteomes" id="UP001178507"/>
    </source>
</evidence>
<evidence type="ECO:0000259" key="6">
    <source>
        <dbReference type="Pfam" id="PF04547"/>
    </source>
</evidence>
<feature type="domain" description="Anoctamin transmembrane" evidence="6">
    <location>
        <begin position="6"/>
        <end position="120"/>
    </location>
</feature>
<dbReference type="PANTHER" id="PTHR12308">
    <property type="entry name" value="ANOCTAMIN"/>
    <property type="match status" value="1"/>
</dbReference>
<name>A0AA36N7C5_9DINO</name>
<evidence type="ECO:0000256" key="3">
    <source>
        <dbReference type="ARBA" id="ARBA00022989"/>
    </source>
</evidence>
<sequence>MQALVPEYSESEQIGDYMQIVVNFGFVAMFGATCPSVTALCFLSSLPIKQLLAYKYSFARKRAIPRGAEGIGSWNSILRFVAYAGVTCTCYIVVFVYNIEAADTMRCTFLCFVISEHAAWPAKQLHHLVSC</sequence>
<evidence type="ECO:0000256" key="1">
    <source>
        <dbReference type="ARBA" id="ARBA00004141"/>
    </source>
</evidence>
<comment type="subcellular location">
    <subcellularLocation>
        <location evidence="1">Membrane</location>
        <topology evidence="1">Multi-pass membrane protein</topology>
    </subcellularLocation>
</comment>
<dbReference type="Proteomes" id="UP001178507">
    <property type="component" value="Unassembled WGS sequence"/>
</dbReference>
<keyword evidence="3 5" id="KW-1133">Transmembrane helix</keyword>
<dbReference type="InterPro" id="IPR049452">
    <property type="entry name" value="Anoctamin_TM"/>
</dbReference>
<reference evidence="7" key="1">
    <citation type="submission" date="2023-08" db="EMBL/GenBank/DDBJ databases">
        <authorList>
            <person name="Chen Y."/>
            <person name="Shah S."/>
            <person name="Dougan E. K."/>
            <person name="Thang M."/>
            <person name="Chan C."/>
        </authorList>
    </citation>
    <scope>NUCLEOTIDE SEQUENCE</scope>
</reference>
<dbReference type="GO" id="GO:0016020">
    <property type="term" value="C:membrane"/>
    <property type="evidence" value="ECO:0007669"/>
    <property type="project" value="UniProtKB-SubCell"/>
</dbReference>
<feature type="transmembrane region" description="Helical" evidence="5">
    <location>
        <begin position="80"/>
        <end position="99"/>
    </location>
</feature>
<dbReference type="GO" id="GO:0005254">
    <property type="term" value="F:chloride channel activity"/>
    <property type="evidence" value="ECO:0007669"/>
    <property type="project" value="TreeGrafter"/>
</dbReference>
<dbReference type="PANTHER" id="PTHR12308:SF73">
    <property type="entry name" value="ANOCTAMIN"/>
    <property type="match status" value="1"/>
</dbReference>
<protein>
    <recommendedName>
        <fullName evidence="6">Anoctamin transmembrane domain-containing protein</fullName>
    </recommendedName>
</protein>
<dbReference type="InterPro" id="IPR007632">
    <property type="entry name" value="Anoctamin"/>
</dbReference>
<evidence type="ECO:0000256" key="4">
    <source>
        <dbReference type="ARBA" id="ARBA00023136"/>
    </source>
</evidence>
<comment type="caution">
    <text evidence="7">The sequence shown here is derived from an EMBL/GenBank/DDBJ whole genome shotgun (WGS) entry which is preliminary data.</text>
</comment>
<organism evidence="7 8">
    <name type="scientific">Effrenium voratum</name>
    <dbReference type="NCBI Taxonomy" id="2562239"/>
    <lineage>
        <taxon>Eukaryota</taxon>
        <taxon>Sar</taxon>
        <taxon>Alveolata</taxon>
        <taxon>Dinophyceae</taxon>
        <taxon>Suessiales</taxon>
        <taxon>Symbiodiniaceae</taxon>
        <taxon>Effrenium</taxon>
    </lineage>
</organism>
<evidence type="ECO:0000256" key="2">
    <source>
        <dbReference type="ARBA" id="ARBA00022692"/>
    </source>
</evidence>
<accession>A0AA36N7C5</accession>
<keyword evidence="2 5" id="KW-0812">Transmembrane</keyword>
<keyword evidence="4 5" id="KW-0472">Membrane</keyword>